<dbReference type="Pfam" id="PF03632">
    <property type="entry name" value="Glyco_hydro_65m"/>
    <property type="match status" value="1"/>
</dbReference>
<evidence type="ECO:0000259" key="4">
    <source>
        <dbReference type="Pfam" id="PF03633"/>
    </source>
</evidence>
<dbReference type="InterPro" id="IPR006439">
    <property type="entry name" value="HAD-SF_hydro_IA"/>
</dbReference>
<dbReference type="SUPFAM" id="SSF56784">
    <property type="entry name" value="HAD-like"/>
    <property type="match status" value="1"/>
</dbReference>
<evidence type="ECO:0000256" key="1">
    <source>
        <dbReference type="ARBA" id="ARBA00023295"/>
    </source>
</evidence>
<dbReference type="Proteomes" id="UP001575652">
    <property type="component" value="Unassembled WGS sequence"/>
</dbReference>
<evidence type="ECO:0000259" key="5">
    <source>
        <dbReference type="Pfam" id="PF03636"/>
    </source>
</evidence>
<evidence type="ECO:0000256" key="2">
    <source>
        <dbReference type="SAM" id="MobiDB-lite"/>
    </source>
</evidence>
<dbReference type="SUPFAM" id="SSF74650">
    <property type="entry name" value="Galactose mutarotase-like"/>
    <property type="match status" value="1"/>
</dbReference>
<dbReference type="SUPFAM" id="SSF48208">
    <property type="entry name" value="Six-hairpin glycosidases"/>
    <property type="match status" value="1"/>
</dbReference>
<keyword evidence="6" id="KW-0378">Hydrolase</keyword>
<dbReference type="Gene3D" id="2.70.98.40">
    <property type="entry name" value="Glycoside hydrolase, family 65, N-terminal domain"/>
    <property type="match status" value="1"/>
</dbReference>
<gene>
    <name evidence="6" type="ORF">ACETWP_05310</name>
</gene>
<protein>
    <submittedName>
        <fullName evidence="6">HAD-IA family hydrolase</fullName>
    </submittedName>
</protein>
<reference evidence="6 7" key="1">
    <citation type="submission" date="2024-09" db="EMBL/GenBank/DDBJ databases">
        <authorList>
            <person name="Salinas-Garcia M.A."/>
            <person name="Prieme A."/>
        </authorList>
    </citation>
    <scope>NUCLEOTIDE SEQUENCE [LARGE SCALE GENOMIC DNA]</scope>
    <source>
        <strain evidence="6 7">DSM 21081</strain>
    </source>
</reference>
<dbReference type="NCBIfam" id="TIGR01509">
    <property type="entry name" value="HAD-SF-IA-v3"/>
    <property type="match status" value="1"/>
</dbReference>
<dbReference type="PANTHER" id="PTHR11051">
    <property type="entry name" value="GLYCOSYL HYDROLASE-RELATED"/>
    <property type="match status" value="1"/>
</dbReference>
<feature type="compositionally biased region" description="Polar residues" evidence="2">
    <location>
        <begin position="127"/>
        <end position="136"/>
    </location>
</feature>
<evidence type="ECO:0000313" key="7">
    <source>
        <dbReference type="Proteomes" id="UP001575652"/>
    </source>
</evidence>
<dbReference type="InterPro" id="IPR005195">
    <property type="entry name" value="Glyco_hydro_65_M"/>
</dbReference>
<dbReference type="InterPro" id="IPR011013">
    <property type="entry name" value="Gal_mutarotase_sf_dom"/>
</dbReference>
<feature type="domain" description="Glycoside hydrolase family 65 N-terminal" evidence="5">
    <location>
        <begin position="332"/>
        <end position="581"/>
    </location>
</feature>
<dbReference type="Gene3D" id="3.40.50.1000">
    <property type="entry name" value="HAD superfamily/HAD-like"/>
    <property type="match status" value="2"/>
</dbReference>
<keyword evidence="7" id="KW-1185">Reference proteome</keyword>
<dbReference type="RefSeq" id="WP_373971174.1">
    <property type="nucleotide sequence ID" value="NZ_JBHDLJ010000003.1"/>
</dbReference>
<dbReference type="InterPro" id="IPR005194">
    <property type="entry name" value="Glyco_hydro_65_C"/>
</dbReference>
<organism evidence="6 7">
    <name type="scientific">Arthrobacter halodurans</name>
    <dbReference type="NCBI Taxonomy" id="516699"/>
    <lineage>
        <taxon>Bacteria</taxon>
        <taxon>Bacillati</taxon>
        <taxon>Actinomycetota</taxon>
        <taxon>Actinomycetes</taxon>
        <taxon>Micrococcales</taxon>
        <taxon>Micrococcaceae</taxon>
        <taxon>Arthrobacter</taxon>
    </lineage>
</organism>
<dbReference type="InterPro" id="IPR023214">
    <property type="entry name" value="HAD_sf"/>
</dbReference>
<dbReference type="InterPro" id="IPR023198">
    <property type="entry name" value="PGP-like_dom2"/>
</dbReference>
<dbReference type="InterPro" id="IPR008928">
    <property type="entry name" value="6-hairpin_glycosidase_sf"/>
</dbReference>
<name>A0ABV4UKY0_9MICC</name>
<dbReference type="Gene3D" id="1.50.10.10">
    <property type="match status" value="1"/>
</dbReference>
<dbReference type="InterPro" id="IPR012341">
    <property type="entry name" value="6hp_glycosidase-like_sf"/>
</dbReference>
<feature type="region of interest" description="Disordered" evidence="2">
    <location>
        <begin position="109"/>
        <end position="158"/>
    </location>
</feature>
<dbReference type="EMBL" id="JBHDLJ010000003">
    <property type="protein sequence ID" value="MFB0834002.1"/>
    <property type="molecule type" value="Genomic_DNA"/>
</dbReference>
<dbReference type="InterPro" id="IPR005196">
    <property type="entry name" value="Glyco_hydro_65_N"/>
</dbReference>
<dbReference type="Gene3D" id="2.60.420.10">
    <property type="entry name" value="Maltose phosphorylase, domain 3"/>
    <property type="match status" value="1"/>
</dbReference>
<feature type="domain" description="Glycoside hydrolase family 65 central catalytic" evidence="3">
    <location>
        <begin position="637"/>
        <end position="1031"/>
    </location>
</feature>
<dbReference type="InterPro" id="IPR037018">
    <property type="entry name" value="GH65_N"/>
</dbReference>
<dbReference type="GO" id="GO:0016787">
    <property type="term" value="F:hydrolase activity"/>
    <property type="evidence" value="ECO:0007669"/>
    <property type="project" value="UniProtKB-KW"/>
</dbReference>
<dbReference type="SFLD" id="SFLDS00003">
    <property type="entry name" value="Haloacid_Dehalogenase"/>
    <property type="match status" value="1"/>
</dbReference>
<evidence type="ECO:0000313" key="6">
    <source>
        <dbReference type="EMBL" id="MFB0834002.1"/>
    </source>
</evidence>
<comment type="caution">
    <text evidence="6">The sequence shown here is derived from an EMBL/GenBank/DDBJ whole genome shotgun (WGS) entry which is preliminary data.</text>
</comment>
<dbReference type="Pfam" id="PF03633">
    <property type="entry name" value="Glyco_hydro_65C"/>
    <property type="match status" value="1"/>
</dbReference>
<keyword evidence="1" id="KW-0326">Glycosidase</keyword>
<accession>A0ABV4UKY0</accession>
<dbReference type="Pfam" id="PF03636">
    <property type="entry name" value="Glyco_hydro_65N"/>
    <property type="match status" value="1"/>
</dbReference>
<sequence length="1153" mass="124012">MAEPREPRRTAAIPHAVELGASPTAAAALAPFDAVVFDLDGVVTDTARLHLEAWRELFDAVLADPRLRVDGRPEPFTDDDYYAFLDGRPREDGIAAFLAARGIALPAGSADQVGDESPGDGAPQRATVATQPTSGASAPPPDPTRGPRGPADLTPGPAPVHIARAHADLTVAALAAAKDRLFRVRLAAEGVAVLPGSVDLLRRLRNGGVRLALASSSRNARPVLEAAGLADAFDEVVDGRDAAALGLSGKPAPDLFLEAARRLGATPARTAVVEDAVAGVRAARAGGFGLVVGIDRHGHRALLEAAGADAVLGNLTEFDVGRVASDPLVLVYEGFDPAHEGHREALTALGNGYLGTRGAAPERAADALHYPGTYLAGVYNRLESVVQDHRVELEDMVNAPNWLQFDLRLGADWWSAGGLRIVEERRELDLRRAVLGRSVLLENRAGDRLRVRQRRIVSMADKHLAALETVLTAVDRDVQIQVRSGTDTTVVNANVPEDALLANRHLVQLGQGTLPGGTQYTEVLTSDSAIRIAVAVRTTARDPEGDLPPTAAGNIGWTLLVKLRAGIPVTVLKTAAFVTSRDSAISSPRTAALAEVARAPGTFAQLATRHHAAWHPLWRLFAVHMDADPQTQLVLNLHVFHLLQTITPHTADLDAGVPARGLHGEGYRGHVFWDELFVLPLVTTRLPSLTRELLGYRWRRLDAARDAARAEGLAGALFPWQCGSDGREETPDRLYNARSGRWIPDNSRRQRHVGLAVAFNAWSYAEATDDREWLLAQGADLLVEVARLFASLAEHDPRTDRFHLRGVMGPDEYHDGYPGRPGAGVDDNAYTNVMAAWLFRTVARLLLPARDGEWLSVRRRLLISPGEVRAWDTLSRRMFVPFHDGTISQFAGYADLAELDWEGYRRRYGNIERLDLILEAEGDTTNRYRLSKQADVLMLVYLLGADGLRDELSRLGYDVGPDELRATVAYYLARTANGSTLSRVAHASVLATVDPEAAWATYREALDADLDDTQGGTTRTGVHLGAMAGSIDVVQRSFAGLRMGRDGLAFAPRMPAGLRHVSFSVRYRGHLLHVGLGGGRLQLRSEPGTPPPVRVRVGARVFSLAPGGRLDVPIDDGVRGEAPPDAGPGPAAAKNARDPGEPGDAPASDPRTG</sequence>
<dbReference type="Pfam" id="PF00702">
    <property type="entry name" value="Hydrolase"/>
    <property type="match status" value="1"/>
</dbReference>
<dbReference type="SFLD" id="SFLDG01129">
    <property type="entry name" value="C1.5:_HAD__Beta-PGM__Phosphata"/>
    <property type="match status" value="1"/>
</dbReference>
<feature type="region of interest" description="Disordered" evidence="2">
    <location>
        <begin position="1107"/>
        <end position="1153"/>
    </location>
</feature>
<dbReference type="InterPro" id="IPR036412">
    <property type="entry name" value="HAD-like_sf"/>
</dbReference>
<feature type="domain" description="Glycoside hydrolase family 65 C-terminal" evidence="4">
    <location>
        <begin position="1041"/>
        <end position="1099"/>
    </location>
</feature>
<evidence type="ECO:0000259" key="3">
    <source>
        <dbReference type="Pfam" id="PF03632"/>
    </source>
</evidence>
<dbReference type="Gene3D" id="1.10.150.240">
    <property type="entry name" value="Putative phosphatase, domain 2"/>
    <property type="match status" value="2"/>
</dbReference>
<dbReference type="PANTHER" id="PTHR11051:SF8">
    <property type="entry name" value="PROTEIN-GLUCOSYLGALACTOSYLHYDROXYLYSINE GLUCOSIDASE"/>
    <property type="match status" value="1"/>
</dbReference>
<proteinExistence type="predicted"/>